<evidence type="ECO:0000313" key="1">
    <source>
        <dbReference type="EMBL" id="EJK44323.1"/>
    </source>
</evidence>
<proteinExistence type="predicted"/>
<comment type="caution">
    <text evidence="1">The sequence shown here is derived from an EMBL/GenBank/DDBJ whole genome shotgun (WGS) entry which is preliminary data.</text>
</comment>
<dbReference type="Proteomes" id="UP000266841">
    <property type="component" value="Unassembled WGS sequence"/>
</dbReference>
<organism evidence="1 2">
    <name type="scientific">Thalassiosira oceanica</name>
    <name type="common">Marine diatom</name>
    <dbReference type="NCBI Taxonomy" id="159749"/>
    <lineage>
        <taxon>Eukaryota</taxon>
        <taxon>Sar</taxon>
        <taxon>Stramenopiles</taxon>
        <taxon>Ochrophyta</taxon>
        <taxon>Bacillariophyta</taxon>
        <taxon>Coscinodiscophyceae</taxon>
        <taxon>Thalassiosirophycidae</taxon>
        <taxon>Thalassiosirales</taxon>
        <taxon>Thalassiosiraceae</taxon>
        <taxon>Thalassiosira</taxon>
    </lineage>
</organism>
<protein>
    <submittedName>
        <fullName evidence="1">Uncharacterized protein</fullName>
    </submittedName>
</protein>
<gene>
    <name evidence="1" type="ORF">THAOC_37145</name>
</gene>
<reference evidence="1 2" key="1">
    <citation type="journal article" date="2012" name="Genome Biol.">
        <title>Genome and low-iron response of an oceanic diatom adapted to chronic iron limitation.</title>
        <authorList>
            <person name="Lommer M."/>
            <person name="Specht M."/>
            <person name="Roy A.S."/>
            <person name="Kraemer L."/>
            <person name="Andreson R."/>
            <person name="Gutowska M.A."/>
            <person name="Wolf J."/>
            <person name="Bergner S.V."/>
            <person name="Schilhabel M.B."/>
            <person name="Klostermeier U.C."/>
            <person name="Beiko R.G."/>
            <person name="Rosenstiel P."/>
            <person name="Hippler M."/>
            <person name="Laroche J."/>
        </authorList>
    </citation>
    <scope>NUCLEOTIDE SEQUENCE [LARGE SCALE GENOMIC DNA]</scope>
    <source>
        <strain evidence="1 2">CCMP1005</strain>
    </source>
</reference>
<sequence>SPALIKPLAGMAVNSGCSAVRGGQNLSSNQQPRSAPTPRPTGCMAAGRFTPTCLSLLCYEGVLPSSISKPLAGMAVNAGCSAVRGGQTLTRSAVKVTAN</sequence>
<accession>K0QYQ3</accession>
<dbReference type="EMBL" id="AGNL01049842">
    <property type="protein sequence ID" value="EJK44323.1"/>
    <property type="molecule type" value="Genomic_DNA"/>
</dbReference>
<feature type="non-terminal residue" evidence="1">
    <location>
        <position position="1"/>
    </location>
</feature>
<dbReference type="AlphaFoldDB" id="K0QYQ3"/>
<evidence type="ECO:0000313" key="2">
    <source>
        <dbReference type="Proteomes" id="UP000266841"/>
    </source>
</evidence>
<keyword evidence="2" id="KW-1185">Reference proteome</keyword>
<name>K0QYQ3_THAOC</name>